<reference evidence="1" key="1">
    <citation type="submission" date="2023-02" db="EMBL/GenBank/DDBJ databases">
        <title>Kitasatospora phosalacinea NBRC 14362.</title>
        <authorList>
            <person name="Ichikawa N."/>
            <person name="Sato H."/>
            <person name="Tonouchi N."/>
        </authorList>
    </citation>
    <scope>NUCLEOTIDE SEQUENCE</scope>
    <source>
        <strain evidence="1">NBRC 14362</strain>
    </source>
</reference>
<sequence>MSTAVLADQDIVSDFMTVLVAHRHLQAAAQLGGGRWRVRRTGTGQGEVLTADQVEELVMDHVISAFAARGLADADADF</sequence>
<proteinExistence type="predicted"/>
<evidence type="ECO:0000313" key="2">
    <source>
        <dbReference type="Proteomes" id="UP001165143"/>
    </source>
</evidence>
<dbReference type="AlphaFoldDB" id="A0A9W6PPU3"/>
<dbReference type="Proteomes" id="UP001165143">
    <property type="component" value="Unassembled WGS sequence"/>
</dbReference>
<evidence type="ECO:0000313" key="1">
    <source>
        <dbReference type="EMBL" id="GLW58713.1"/>
    </source>
</evidence>
<gene>
    <name evidence="1" type="ORF">Kpho01_67240</name>
</gene>
<dbReference type="RefSeq" id="WP_051778136.1">
    <property type="nucleotide sequence ID" value="NZ_BSRX01000058.1"/>
</dbReference>
<comment type="caution">
    <text evidence="1">The sequence shown here is derived from an EMBL/GenBank/DDBJ whole genome shotgun (WGS) entry which is preliminary data.</text>
</comment>
<dbReference type="EMBL" id="BSRX01000058">
    <property type="protein sequence ID" value="GLW58713.1"/>
    <property type="molecule type" value="Genomic_DNA"/>
</dbReference>
<accession>A0A9W6PPU3</accession>
<name>A0A9W6PPU3_9ACTN</name>
<organism evidence="1 2">
    <name type="scientific">Kitasatospora phosalacinea</name>
    <dbReference type="NCBI Taxonomy" id="2065"/>
    <lineage>
        <taxon>Bacteria</taxon>
        <taxon>Bacillati</taxon>
        <taxon>Actinomycetota</taxon>
        <taxon>Actinomycetes</taxon>
        <taxon>Kitasatosporales</taxon>
        <taxon>Streptomycetaceae</taxon>
        <taxon>Kitasatospora</taxon>
    </lineage>
</organism>
<protein>
    <submittedName>
        <fullName evidence="1">Uncharacterized protein</fullName>
    </submittedName>
</protein>